<comment type="similarity">
    <text evidence="2 8">Belongs to the PHP hydrolase family. HisK subfamily.</text>
</comment>
<accession>A0A425XX87</accession>
<dbReference type="Gene3D" id="3.20.20.140">
    <property type="entry name" value="Metal-dependent hydrolases"/>
    <property type="match status" value="1"/>
</dbReference>
<keyword evidence="5 8" id="KW-0378">Hydrolase</keyword>
<evidence type="ECO:0000256" key="3">
    <source>
        <dbReference type="ARBA" id="ARBA00013085"/>
    </source>
</evidence>
<reference evidence="10 11" key="1">
    <citation type="submission" date="2018-07" db="EMBL/GenBank/DDBJ databases">
        <title>Draft genome sequence of Ancylomarina sp. M1P.</title>
        <authorList>
            <person name="Yadav S."/>
            <person name="Villanueva L."/>
            <person name="Damste J.S.S."/>
        </authorList>
    </citation>
    <scope>NUCLEOTIDE SEQUENCE [LARGE SCALE GENOMIC DNA]</scope>
    <source>
        <strain evidence="10 11">M1P</strain>
    </source>
</reference>
<dbReference type="AlphaFoldDB" id="A0A425XX87"/>
<evidence type="ECO:0000256" key="6">
    <source>
        <dbReference type="ARBA" id="ARBA00023102"/>
    </source>
</evidence>
<dbReference type="NCBIfam" id="TIGR01856">
    <property type="entry name" value="hisJ_fam"/>
    <property type="match status" value="1"/>
</dbReference>
<keyword evidence="11" id="KW-1185">Reference proteome</keyword>
<evidence type="ECO:0000256" key="2">
    <source>
        <dbReference type="ARBA" id="ARBA00009152"/>
    </source>
</evidence>
<dbReference type="PANTHER" id="PTHR21039:SF0">
    <property type="entry name" value="HISTIDINOL-PHOSPHATASE"/>
    <property type="match status" value="1"/>
</dbReference>
<dbReference type="CDD" id="cd12110">
    <property type="entry name" value="PHP_HisPPase_Hisj_like"/>
    <property type="match status" value="1"/>
</dbReference>
<dbReference type="InterPro" id="IPR004013">
    <property type="entry name" value="PHP_dom"/>
</dbReference>
<comment type="catalytic activity">
    <reaction evidence="7 8">
        <text>L-histidinol phosphate + H2O = L-histidinol + phosphate</text>
        <dbReference type="Rhea" id="RHEA:14465"/>
        <dbReference type="ChEBI" id="CHEBI:15377"/>
        <dbReference type="ChEBI" id="CHEBI:43474"/>
        <dbReference type="ChEBI" id="CHEBI:57699"/>
        <dbReference type="ChEBI" id="CHEBI:57980"/>
        <dbReference type="EC" id="3.1.3.15"/>
    </reaction>
</comment>
<sequence>MTYFSYHTHTNYCDGKAEAEAFIKRAIELQMKAVGFSSHAPFPVEVSWNMDEKRLMNYVNEIRALSTKYQDEIDVYLSLELDYIPGITRPFAETRKLCGLDYTIGSVHLVKSPVENEFLFLDGPDTNYSDGLECFYNGDVKKMVKDYFSQINEMILIQKPDIIGHIDKIKMNNKGRYFSEEEKWYQDLLKESIAVLKETDCIVEINTRGLYTKKSPAFYPDFSFAKTCKKHNIPMTISTDAHHPDELLLYFNDAAKMLKESGYDCIRIYDKGRWKDMGI</sequence>
<evidence type="ECO:0000313" key="11">
    <source>
        <dbReference type="Proteomes" id="UP000285794"/>
    </source>
</evidence>
<dbReference type="GO" id="GO:0000105">
    <property type="term" value="P:L-histidine biosynthetic process"/>
    <property type="evidence" value="ECO:0007669"/>
    <property type="project" value="UniProtKB-UniRule"/>
</dbReference>
<dbReference type="OrthoDB" id="9775255at2"/>
<evidence type="ECO:0000259" key="9">
    <source>
        <dbReference type="Pfam" id="PF02811"/>
    </source>
</evidence>
<evidence type="ECO:0000313" key="10">
    <source>
        <dbReference type="EMBL" id="RRG19258.1"/>
    </source>
</evidence>
<dbReference type="GO" id="GO:0005737">
    <property type="term" value="C:cytoplasm"/>
    <property type="evidence" value="ECO:0007669"/>
    <property type="project" value="TreeGrafter"/>
</dbReference>
<keyword evidence="4 8" id="KW-0028">Amino-acid biosynthesis</keyword>
<evidence type="ECO:0000256" key="7">
    <source>
        <dbReference type="ARBA" id="ARBA00049158"/>
    </source>
</evidence>
<dbReference type="InterPro" id="IPR016195">
    <property type="entry name" value="Pol/histidinol_Pase-like"/>
</dbReference>
<evidence type="ECO:0000256" key="1">
    <source>
        <dbReference type="ARBA" id="ARBA00004970"/>
    </source>
</evidence>
<dbReference type="Proteomes" id="UP000285794">
    <property type="component" value="Unassembled WGS sequence"/>
</dbReference>
<keyword evidence="6 8" id="KW-0368">Histidine biosynthesis</keyword>
<dbReference type="Pfam" id="PF02811">
    <property type="entry name" value="PHP"/>
    <property type="match status" value="1"/>
</dbReference>
<dbReference type="PANTHER" id="PTHR21039">
    <property type="entry name" value="HISTIDINOL PHOSPHATASE-RELATED"/>
    <property type="match status" value="1"/>
</dbReference>
<dbReference type="EC" id="3.1.3.15" evidence="3 8"/>
<feature type="domain" description="PHP" evidence="9">
    <location>
        <begin position="6"/>
        <end position="207"/>
    </location>
</feature>
<proteinExistence type="inferred from homology"/>
<dbReference type="InterPro" id="IPR010140">
    <property type="entry name" value="Histidinol_P_phosphatase_HisJ"/>
</dbReference>
<dbReference type="SUPFAM" id="SSF89550">
    <property type="entry name" value="PHP domain-like"/>
    <property type="match status" value="1"/>
</dbReference>
<comment type="pathway">
    <text evidence="1 8">Amino-acid biosynthesis; L-histidine biosynthesis; L-histidine from 5-phospho-alpha-D-ribose 1-diphosphate: step 8/9.</text>
</comment>
<dbReference type="RefSeq" id="WP_125031875.1">
    <property type="nucleotide sequence ID" value="NZ_JAPXVP010000019.1"/>
</dbReference>
<name>A0A425XX87_9BACT</name>
<evidence type="ECO:0000256" key="8">
    <source>
        <dbReference type="RuleBase" id="RU366003"/>
    </source>
</evidence>
<evidence type="ECO:0000256" key="4">
    <source>
        <dbReference type="ARBA" id="ARBA00022605"/>
    </source>
</evidence>
<gene>
    <name evidence="10" type="ORF">DWB61_15895</name>
</gene>
<dbReference type="UniPathway" id="UPA00031">
    <property type="reaction ID" value="UER00013"/>
</dbReference>
<comment type="caution">
    <text evidence="10">The sequence shown here is derived from an EMBL/GenBank/DDBJ whole genome shotgun (WGS) entry which is preliminary data.</text>
</comment>
<evidence type="ECO:0000256" key="5">
    <source>
        <dbReference type="ARBA" id="ARBA00022801"/>
    </source>
</evidence>
<organism evidence="10 11">
    <name type="scientific">Ancylomarina euxinus</name>
    <dbReference type="NCBI Taxonomy" id="2283627"/>
    <lineage>
        <taxon>Bacteria</taxon>
        <taxon>Pseudomonadati</taxon>
        <taxon>Bacteroidota</taxon>
        <taxon>Bacteroidia</taxon>
        <taxon>Marinilabiliales</taxon>
        <taxon>Marinifilaceae</taxon>
        <taxon>Ancylomarina</taxon>
    </lineage>
</organism>
<protein>
    <recommendedName>
        <fullName evidence="3 8">Histidinol-phosphatase</fullName>
        <shortName evidence="8">HolPase</shortName>
        <ecNumber evidence="3 8">3.1.3.15</ecNumber>
    </recommendedName>
</protein>
<dbReference type="EMBL" id="QQWG01000022">
    <property type="protein sequence ID" value="RRG19258.1"/>
    <property type="molecule type" value="Genomic_DNA"/>
</dbReference>
<dbReference type="GO" id="GO:0004401">
    <property type="term" value="F:histidinol-phosphatase activity"/>
    <property type="evidence" value="ECO:0007669"/>
    <property type="project" value="UniProtKB-UniRule"/>
</dbReference>